<dbReference type="AlphaFoldDB" id="A0A7G1HTM6"/>
<reference evidence="3" key="1">
    <citation type="submission" date="2020-07" db="EMBL/GenBank/DDBJ databases">
        <title>Complete genome sequencing of Coprobacter sp. strain 2CBH44.</title>
        <authorList>
            <person name="Sakamoto M."/>
            <person name="Murakami T."/>
            <person name="Mori H."/>
        </authorList>
    </citation>
    <scope>NUCLEOTIDE SEQUENCE [LARGE SCALE GENOMIC DNA]</scope>
    <source>
        <strain evidence="3">2CBH44</strain>
    </source>
</reference>
<dbReference type="Proteomes" id="UP000594042">
    <property type="component" value="Chromosome"/>
</dbReference>
<dbReference type="EMBL" id="AP023322">
    <property type="protein sequence ID" value="BCI63125.1"/>
    <property type="molecule type" value="Genomic_DNA"/>
</dbReference>
<protein>
    <submittedName>
        <fullName evidence="2">Glycosyl transferase</fullName>
    </submittedName>
</protein>
<evidence type="ECO:0000259" key="1">
    <source>
        <dbReference type="Pfam" id="PF00535"/>
    </source>
</evidence>
<feature type="domain" description="Glycosyltransferase 2-like" evidence="1">
    <location>
        <begin position="3"/>
        <end position="146"/>
    </location>
</feature>
<keyword evidence="2" id="KW-0808">Transferase</keyword>
<gene>
    <name evidence="2" type="ORF">Cop2CBH44_14780</name>
</gene>
<dbReference type="InterPro" id="IPR001173">
    <property type="entry name" value="Glyco_trans_2-like"/>
</dbReference>
<name>A0A7G1HTM6_9BACT</name>
<dbReference type="InterPro" id="IPR029044">
    <property type="entry name" value="Nucleotide-diphossugar_trans"/>
</dbReference>
<dbReference type="SUPFAM" id="SSF53448">
    <property type="entry name" value="Nucleotide-diphospho-sugar transferases"/>
    <property type="match status" value="1"/>
</dbReference>
<organism evidence="2 3">
    <name type="scientific">Coprobacter secundus subsp. similis</name>
    <dbReference type="NCBI Taxonomy" id="2751153"/>
    <lineage>
        <taxon>Bacteria</taxon>
        <taxon>Pseudomonadati</taxon>
        <taxon>Bacteroidota</taxon>
        <taxon>Bacteroidia</taxon>
        <taxon>Bacteroidales</taxon>
        <taxon>Barnesiellaceae</taxon>
        <taxon>Coprobacter</taxon>
    </lineage>
</organism>
<proteinExistence type="predicted"/>
<keyword evidence="3" id="KW-1185">Reference proteome</keyword>
<sequence>MLSILIPIYNYDCRSLVKDLHKQCTISDIPFEIRLIDDCSDHFQKENQSLSTLQFVHFTALSANIGRSAIRNQLAQEAKYEYLLFIDCDAGICNNYIAKYLPFLPSDKIICGGLLYDIKDYTPEKSLRFQYGHKREEKSAQTRNKAPYQAFTSFNMLIPKKIFLAIKFDESITKYGHEDTLLGIMLEKEKKEILHINNPLYHKGIENNIIFLQKTQQSIISLKELYERAEYPSQLSNKIKILSFYKKTKPLHIPISFLFTSIRPLIEKYLITNKKPSLIVFDFYKLGYLCTSMQNSK</sequence>
<accession>A0A7G1HTM6</accession>
<evidence type="ECO:0000313" key="2">
    <source>
        <dbReference type="EMBL" id="BCI63125.1"/>
    </source>
</evidence>
<dbReference type="Gene3D" id="3.90.550.10">
    <property type="entry name" value="Spore Coat Polysaccharide Biosynthesis Protein SpsA, Chain A"/>
    <property type="match status" value="1"/>
</dbReference>
<evidence type="ECO:0000313" key="3">
    <source>
        <dbReference type="Proteomes" id="UP000594042"/>
    </source>
</evidence>
<dbReference type="KEGG" id="copr:Cop2CBH44_14780"/>
<dbReference type="Pfam" id="PF00535">
    <property type="entry name" value="Glycos_transf_2"/>
    <property type="match status" value="1"/>
</dbReference>
<dbReference type="RefSeq" id="WP_021931050.1">
    <property type="nucleotide sequence ID" value="NZ_AP023322.1"/>
</dbReference>
<dbReference type="CDD" id="cd00761">
    <property type="entry name" value="Glyco_tranf_GTA_type"/>
    <property type="match status" value="1"/>
</dbReference>
<dbReference type="GO" id="GO:0016740">
    <property type="term" value="F:transferase activity"/>
    <property type="evidence" value="ECO:0007669"/>
    <property type="project" value="UniProtKB-KW"/>
</dbReference>